<feature type="region of interest" description="Disordered" evidence="1">
    <location>
        <begin position="1"/>
        <end position="85"/>
    </location>
</feature>
<sequence length="85" mass="8957">VVPSDSASHPGQVAGGAQPLSYDGGGRRGAYAVPEAHDEDEFYNQVQNGRADRHLEGPQGVLEPPQVPHAGQHDQHGRGTQQADP</sequence>
<evidence type="ECO:0000313" key="2">
    <source>
        <dbReference type="EMBL" id="SVA14638.1"/>
    </source>
</evidence>
<proteinExistence type="predicted"/>
<accession>A0A381TGH8</accession>
<evidence type="ECO:0000256" key="1">
    <source>
        <dbReference type="SAM" id="MobiDB-lite"/>
    </source>
</evidence>
<feature type="non-terminal residue" evidence="2">
    <location>
        <position position="1"/>
    </location>
</feature>
<reference evidence="2" key="1">
    <citation type="submission" date="2018-05" db="EMBL/GenBank/DDBJ databases">
        <authorList>
            <person name="Lanie J.A."/>
            <person name="Ng W.-L."/>
            <person name="Kazmierczak K.M."/>
            <person name="Andrzejewski T.M."/>
            <person name="Davidsen T.M."/>
            <person name="Wayne K.J."/>
            <person name="Tettelin H."/>
            <person name="Glass J.I."/>
            <person name="Rusch D."/>
            <person name="Podicherti R."/>
            <person name="Tsui H.-C.T."/>
            <person name="Winkler M.E."/>
        </authorList>
    </citation>
    <scope>NUCLEOTIDE SEQUENCE</scope>
</reference>
<dbReference type="EMBL" id="UINC01004481">
    <property type="protein sequence ID" value="SVA14638.1"/>
    <property type="molecule type" value="Genomic_DNA"/>
</dbReference>
<gene>
    <name evidence="2" type="ORF">METZ01_LOCUS67492</name>
</gene>
<dbReference type="AlphaFoldDB" id="A0A381TGH8"/>
<name>A0A381TGH8_9ZZZZ</name>
<organism evidence="2">
    <name type="scientific">marine metagenome</name>
    <dbReference type="NCBI Taxonomy" id="408172"/>
    <lineage>
        <taxon>unclassified sequences</taxon>
        <taxon>metagenomes</taxon>
        <taxon>ecological metagenomes</taxon>
    </lineage>
</organism>
<protein>
    <submittedName>
        <fullName evidence="2">Uncharacterized protein</fullName>
    </submittedName>
</protein>